<dbReference type="Gene3D" id="3.90.79.10">
    <property type="entry name" value="Nucleoside Triphosphate Pyrophosphohydrolase"/>
    <property type="match status" value="1"/>
</dbReference>
<feature type="compositionally biased region" description="Basic and acidic residues" evidence="9">
    <location>
        <begin position="443"/>
        <end position="452"/>
    </location>
</feature>
<organism evidence="11 12">
    <name type="scientific">Emiliania huxleyi (strain CCMP1516)</name>
    <dbReference type="NCBI Taxonomy" id="280463"/>
    <lineage>
        <taxon>Eukaryota</taxon>
        <taxon>Haptista</taxon>
        <taxon>Haptophyta</taxon>
        <taxon>Prymnesiophyceae</taxon>
        <taxon>Isochrysidales</taxon>
        <taxon>Noelaerhabdaceae</taxon>
        <taxon>Emiliania</taxon>
    </lineage>
</organism>
<dbReference type="SUPFAM" id="SSF55811">
    <property type="entry name" value="Nudix"/>
    <property type="match status" value="1"/>
</dbReference>
<dbReference type="InterPro" id="IPR036189">
    <property type="entry name" value="DCP2_BoxA_sf"/>
</dbReference>
<dbReference type="Pfam" id="PF05026">
    <property type="entry name" value="DCP2"/>
    <property type="match status" value="1"/>
</dbReference>
<evidence type="ECO:0000256" key="6">
    <source>
        <dbReference type="ARBA" id="ARBA00022801"/>
    </source>
</evidence>
<evidence type="ECO:0000259" key="10">
    <source>
        <dbReference type="PROSITE" id="PS51462"/>
    </source>
</evidence>
<keyword evidence="4" id="KW-0963">Cytoplasm</keyword>
<dbReference type="SMART" id="SM01125">
    <property type="entry name" value="DCP2"/>
    <property type="match status" value="1"/>
</dbReference>
<dbReference type="eggNOG" id="KOG2937">
    <property type="taxonomic scope" value="Eukaryota"/>
</dbReference>
<dbReference type="GO" id="GO:0003723">
    <property type="term" value="F:RNA binding"/>
    <property type="evidence" value="ECO:0007669"/>
    <property type="project" value="UniProtKB-KW"/>
</dbReference>
<evidence type="ECO:0000313" key="12">
    <source>
        <dbReference type="Proteomes" id="UP000013827"/>
    </source>
</evidence>
<dbReference type="PANTHER" id="PTHR23114:SF17">
    <property type="entry name" value="M7GPPPN-MRNA HYDROLASE"/>
    <property type="match status" value="1"/>
</dbReference>
<evidence type="ECO:0000256" key="2">
    <source>
        <dbReference type="ARBA" id="ARBA00004496"/>
    </source>
</evidence>
<dbReference type="PaxDb" id="2903-EOD07998"/>
<dbReference type="PANTHER" id="PTHR23114">
    <property type="entry name" value="M7GPPPN-MRNA HYDROLASE"/>
    <property type="match status" value="1"/>
</dbReference>
<dbReference type="InterPro" id="IPR000086">
    <property type="entry name" value="NUDIX_hydrolase_dom"/>
</dbReference>
<keyword evidence="5" id="KW-0479">Metal-binding</keyword>
<dbReference type="EnsemblProtists" id="EOD07998">
    <property type="protein sequence ID" value="EOD07998"/>
    <property type="gene ID" value="EMIHUDRAFT_465690"/>
</dbReference>
<dbReference type="FunFam" id="3.90.79.10:FF:000003">
    <property type="entry name" value="M7GpppN-mRNA hydrolase isoform 2"/>
    <property type="match status" value="1"/>
</dbReference>
<dbReference type="PROSITE" id="PS51462">
    <property type="entry name" value="NUDIX"/>
    <property type="match status" value="1"/>
</dbReference>
<dbReference type="PROSITE" id="PS00893">
    <property type="entry name" value="NUDIX_BOX"/>
    <property type="match status" value="1"/>
</dbReference>
<feature type="compositionally biased region" description="Pro residues" evidence="9">
    <location>
        <begin position="371"/>
        <end position="381"/>
    </location>
</feature>
<keyword evidence="12" id="KW-1185">Reference proteome</keyword>
<dbReference type="GeneID" id="17254131"/>
<accession>A0A0D3I9R3</accession>
<dbReference type="InterPro" id="IPR015797">
    <property type="entry name" value="NUDIX_hydrolase-like_dom_sf"/>
</dbReference>
<dbReference type="Proteomes" id="UP000013827">
    <property type="component" value="Unassembled WGS sequence"/>
</dbReference>
<dbReference type="InterPro" id="IPR044099">
    <property type="entry name" value="Dcp2_NUDIX"/>
</dbReference>
<keyword evidence="8" id="KW-0464">Manganese</keyword>
<evidence type="ECO:0000256" key="3">
    <source>
        <dbReference type="ARBA" id="ARBA00005279"/>
    </source>
</evidence>
<dbReference type="HOGENOM" id="CLU_549133_0_0_1"/>
<comment type="cofactor">
    <cofactor evidence="1">
        <name>Mn(2+)</name>
        <dbReference type="ChEBI" id="CHEBI:29035"/>
    </cofactor>
</comment>
<evidence type="ECO:0000256" key="8">
    <source>
        <dbReference type="ARBA" id="ARBA00023211"/>
    </source>
</evidence>
<dbReference type="GO" id="GO:0000290">
    <property type="term" value="P:deadenylation-dependent decapping of nuclear-transcribed mRNA"/>
    <property type="evidence" value="ECO:0007669"/>
    <property type="project" value="InterPro"/>
</dbReference>
<name>A0A0D3I9R3_EMIH1</name>
<feature type="region of interest" description="Disordered" evidence="9">
    <location>
        <begin position="366"/>
        <end position="456"/>
    </location>
</feature>
<evidence type="ECO:0000256" key="7">
    <source>
        <dbReference type="ARBA" id="ARBA00022884"/>
    </source>
</evidence>
<feature type="compositionally biased region" description="Low complexity" evidence="9">
    <location>
        <begin position="307"/>
        <end position="330"/>
    </location>
</feature>
<proteinExistence type="inferred from homology"/>
<dbReference type="GO" id="GO:0005737">
    <property type="term" value="C:cytoplasm"/>
    <property type="evidence" value="ECO:0007669"/>
    <property type="project" value="UniProtKB-SubCell"/>
</dbReference>
<dbReference type="Pfam" id="PF00293">
    <property type="entry name" value="NUDIX"/>
    <property type="match status" value="1"/>
</dbReference>
<protein>
    <recommendedName>
        <fullName evidence="10">Nudix hydrolase domain-containing protein</fullName>
    </recommendedName>
</protein>
<dbReference type="Gene3D" id="1.10.10.1050">
    <property type="entry name" value="Dcp2, box A domain"/>
    <property type="match status" value="1"/>
</dbReference>
<dbReference type="GO" id="GO:0030145">
    <property type="term" value="F:manganese ion binding"/>
    <property type="evidence" value="ECO:0007669"/>
    <property type="project" value="InterPro"/>
</dbReference>
<dbReference type="InterPro" id="IPR020084">
    <property type="entry name" value="NUDIX_hydrolase_CS"/>
</dbReference>
<dbReference type="SUPFAM" id="SSF140586">
    <property type="entry name" value="Dcp2 domain-like"/>
    <property type="match status" value="1"/>
</dbReference>
<feature type="domain" description="Nudix hydrolase" evidence="10">
    <location>
        <begin position="139"/>
        <end position="284"/>
    </location>
</feature>
<evidence type="ECO:0000256" key="4">
    <source>
        <dbReference type="ARBA" id="ARBA00022490"/>
    </source>
</evidence>
<keyword evidence="6" id="KW-0378">Hydrolase</keyword>
<feature type="region of interest" description="Disordered" evidence="9">
    <location>
        <begin position="299"/>
        <end position="344"/>
    </location>
</feature>
<dbReference type="STRING" id="2903.R1BE82"/>
<feature type="compositionally biased region" description="Low complexity" evidence="9">
    <location>
        <begin position="382"/>
        <end position="392"/>
    </location>
</feature>
<comment type="similarity">
    <text evidence="3">Belongs to the Nudix hydrolase family. DCP2 subfamily.</text>
</comment>
<dbReference type="GO" id="GO:0000184">
    <property type="term" value="P:nuclear-transcribed mRNA catabolic process, nonsense-mediated decay"/>
    <property type="evidence" value="ECO:0007669"/>
    <property type="project" value="InterPro"/>
</dbReference>
<dbReference type="GO" id="GO:0140933">
    <property type="term" value="F:5'-(N(7)-methylguanosine 5'-triphospho)-[mRNA] hydrolase activity"/>
    <property type="evidence" value="ECO:0007669"/>
    <property type="project" value="InterPro"/>
</dbReference>
<dbReference type="AlphaFoldDB" id="A0A0D3I9R3"/>
<reference evidence="12" key="1">
    <citation type="journal article" date="2013" name="Nature">
        <title>Pan genome of the phytoplankton Emiliania underpins its global distribution.</title>
        <authorList>
            <person name="Read B.A."/>
            <person name="Kegel J."/>
            <person name="Klute M.J."/>
            <person name="Kuo A."/>
            <person name="Lefebvre S.C."/>
            <person name="Maumus F."/>
            <person name="Mayer C."/>
            <person name="Miller J."/>
            <person name="Monier A."/>
            <person name="Salamov A."/>
            <person name="Young J."/>
            <person name="Aguilar M."/>
            <person name="Claverie J.M."/>
            <person name="Frickenhaus S."/>
            <person name="Gonzalez K."/>
            <person name="Herman E.K."/>
            <person name="Lin Y.C."/>
            <person name="Napier J."/>
            <person name="Ogata H."/>
            <person name="Sarno A.F."/>
            <person name="Shmutz J."/>
            <person name="Schroeder D."/>
            <person name="de Vargas C."/>
            <person name="Verret F."/>
            <person name="von Dassow P."/>
            <person name="Valentin K."/>
            <person name="Van de Peer Y."/>
            <person name="Wheeler G."/>
            <person name="Dacks J.B."/>
            <person name="Delwiche C.F."/>
            <person name="Dyhrman S.T."/>
            <person name="Glockner G."/>
            <person name="John U."/>
            <person name="Richards T."/>
            <person name="Worden A.Z."/>
            <person name="Zhang X."/>
            <person name="Grigoriev I.V."/>
            <person name="Allen A.E."/>
            <person name="Bidle K."/>
            <person name="Borodovsky M."/>
            <person name="Bowler C."/>
            <person name="Brownlee C."/>
            <person name="Cock J.M."/>
            <person name="Elias M."/>
            <person name="Gladyshev V.N."/>
            <person name="Groth M."/>
            <person name="Guda C."/>
            <person name="Hadaegh A."/>
            <person name="Iglesias-Rodriguez M.D."/>
            <person name="Jenkins J."/>
            <person name="Jones B.M."/>
            <person name="Lawson T."/>
            <person name="Leese F."/>
            <person name="Lindquist E."/>
            <person name="Lobanov A."/>
            <person name="Lomsadze A."/>
            <person name="Malik S.B."/>
            <person name="Marsh M.E."/>
            <person name="Mackinder L."/>
            <person name="Mock T."/>
            <person name="Mueller-Roeber B."/>
            <person name="Pagarete A."/>
            <person name="Parker M."/>
            <person name="Probert I."/>
            <person name="Quesneville H."/>
            <person name="Raines C."/>
            <person name="Rensing S.A."/>
            <person name="Riano-Pachon D.M."/>
            <person name="Richier S."/>
            <person name="Rokitta S."/>
            <person name="Shiraiwa Y."/>
            <person name="Soanes D.M."/>
            <person name="van der Giezen M."/>
            <person name="Wahlund T.M."/>
            <person name="Williams B."/>
            <person name="Wilson W."/>
            <person name="Wolfe G."/>
            <person name="Wurch L.L."/>
        </authorList>
    </citation>
    <scope>NUCLEOTIDE SEQUENCE</scope>
</reference>
<dbReference type="InterPro" id="IPR007722">
    <property type="entry name" value="DCP2_BoxA"/>
</dbReference>
<sequence>MTLSRSQLEQIRADAGADAVPIDFAKMASWSEVEAAAFFESGGDDHGPPPALQMVMDDLAMRFVVNCPAEEQESFERLLFQVEAAFWFYDDEYREIWPHSFPCFTLLQFAQKLFEMCELLKPFAARTSELYEKFRQYKIQIPTCGAMLLDQSQTKVLLVLGHKSKSWGFPKGKIDRDESHVACAVREVLEEVGYDISQARDLAETQPRWLEEAIDPSVYIERQHKGLPLTRLYLARNVPADTLFQTRTKKEIDEIQWHKLAALPTSKEAACAAADKKPFWMVAPYVLWLKQQLAAERKAKKKGGGKKQTAAAATPATATAASAGASSSSSPKLGPQQLTPAGGKDAGATAALLEMLSGSGVLADAALGDGAPPPPPPPAALPAPAAGEAAVATGSRRKGKEREPRGAGASAAATKPSRANRVALGVAPGGRGKQVSVLQRPAGRVERQREGAAEMVTPAARGHPLLDFAFDVDAVLSALSEGRPLPQRQAGSAAVSF</sequence>
<keyword evidence="7" id="KW-0694">RNA-binding</keyword>
<comment type="subcellular location">
    <subcellularLocation>
        <location evidence="2">Cytoplasm</location>
    </subcellularLocation>
</comment>
<evidence type="ECO:0000256" key="9">
    <source>
        <dbReference type="SAM" id="MobiDB-lite"/>
    </source>
</evidence>
<dbReference type="RefSeq" id="XP_005760427.1">
    <property type="nucleotide sequence ID" value="XM_005760370.1"/>
</dbReference>
<evidence type="ECO:0000256" key="5">
    <source>
        <dbReference type="ARBA" id="ARBA00022723"/>
    </source>
</evidence>
<evidence type="ECO:0000256" key="1">
    <source>
        <dbReference type="ARBA" id="ARBA00001936"/>
    </source>
</evidence>
<dbReference type="KEGG" id="ehx:EMIHUDRAFT_465690"/>
<evidence type="ECO:0000313" key="11">
    <source>
        <dbReference type="EnsemblProtists" id="EOD07998"/>
    </source>
</evidence>
<dbReference type="CDD" id="cd03672">
    <property type="entry name" value="NUDIX_Dcp2p_Nudt20"/>
    <property type="match status" value="1"/>
</dbReference>
<reference evidence="11" key="2">
    <citation type="submission" date="2024-10" db="UniProtKB">
        <authorList>
            <consortium name="EnsemblProtists"/>
        </authorList>
    </citation>
    <scope>IDENTIFICATION</scope>
</reference>